<name>A0A2Y9AHN6_9MICO</name>
<dbReference type="RefSeq" id="WP_110852892.1">
    <property type="nucleotide sequence ID" value="NZ_QKLZ01000009.1"/>
</dbReference>
<accession>A0A2Y9AHN6</accession>
<evidence type="ECO:0000256" key="1">
    <source>
        <dbReference type="SAM" id="Phobius"/>
    </source>
</evidence>
<proteinExistence type="predicted"/>
<dbReference type="AlphaFoldDB" id="A0A2Y9AHN6"/>
<keyword evidence="1" id="KW-0812">Transmembrane</keyword>
<keyword evidence="3" id="KW-1185">Reference proteome</keyword>
<keyword evidence="1" id="KW-1133">Transmembrane helix</keyword>
<feature type="transmembrane region" description="Helical" evidence="1">
    <location>
        <begin position="42"/>
        <end position="63"/>
    </location>
</feature>
<dbReference type="EMBL" id="UETB01000009">
    <property type="protein sequence ID" value="SSA43971.1"/>
    <property type="molecule type" value="Genomic_DNA"/>
</dbReference>
<dbReference type="Proteomes" id="UP000250222">
    <property type="component" value="Unassembled WGS sequence"/>
</dbReference>
<gene>
    <name evidence="2" type="ORF">SAMN05216184_10931</name>
</gene>
<evidence type="ECO:0000313" key="2">
    <source>
        <dbReference type="EMBL" id="SSA43971.1"/>
    </source>
</evidence>
<sequence>MDPHLLDSFAAHSVGTTLDDFTRRQRVPADRARRSPTHRHRATLAVSTTLGVVAPSLTAVALVTR</sequence>
<keyword evidence="1" id="KW-0472">Membrane</keyword>
<evidence type="ECO:0000313" key="3">
    <source>
        <dbReference type="Proteomes" id="UP000250222"/>
    </source>
</evidence>
<organism evidence="2 3">
    <name type="scientific">Georgenia satyanarayanai</name>
    <dbReference type="NCBI Taxonomy" id="860221"/>
    <lineage>
        <taxon>Bacteria</taxon>
        <taxon>Bacillati</taxon>
        <taxon>Actinomycetota</taxon>
        <taxon>Actinomycetes</taxon>
        <taxon>Micrococcales</taxon>
        <taxon>Bogoriellaceae</taxon>
        <taxon>Georgenia</taxon>
    </lineage>
</organism>
<protein>
    <submittedName>
        <fullName evidence="2">Uncharacterized protein</fullName>
    </submittedName>
</protein>
<reference evidence="2 3" key="1">
    <citation type="submission" date="2016-10" db="EMBL/GenBank/DDBJ databases">
        <authorList>
            <person name="Cai Z."/>
        </authorList>
    </citation>
    <scope>NUCLEOTIDE SEQUENCE [LARGE SCALE GENOMIC DNA]</scope>
    <source>
        <strain evidence="2 3">CGMCC 1.10826</strain>
    </source>
</reference>